<gene>
    <name evidence="1" type="ORF">IC229_24905</name>
</gene>
<evidence type="ECO:0008006" key="3">
    <source>
        <dbReference type="Google" id="ProtNLM"/>
    </source>
</evidence>
<dbReference type="AlphaFoldDB" id="A0A926Y3Z9"/>
<dbReference type="Proteomes" id="UP000598820">
    <property type="component" value="Unassembled WGS sequence"/>
</dbReference>
<comment type="caution">
    <text evidence="1">The sequence shown here is derived from an EMBL/GenBank/DDBJ whole genome shotgun (WGS) entry which is preliminary data.</text>
</comment>
<reference evidence="1" key="1">
    <citation type="submission" date="2020-09" db="EMBL/GenBank/DDBJ databases">
        <authorList>
            <person name="Kim M.K."/>
        </authorList>
    </citation>
    <scope>NUCLEOTIDE SEQUENCE</scope>
    <source>
        <strain evidence="1">BT702</strain>
    </source>
</reference>
<organism evidence="1 2">
    <name type="scientific">Spirosoma profusum</name>
    <dbReference type="NCBI Taxonomy" id="2771354"/>
    <lineage>
        <taxon>Bacteria</taxon>
        <taxon>Pseudomonadati</taxon>
        <taxon>Bacteroidota</taxon>
        <taxon>Cytophagia</taxon>
        <taxon>Cytophagales</taxon>
        <taxon>Cytophagaceae</taxon>
        <taxon>Spirosoma</taxon>
    </lineage>
</organism>
<evidence type="ECO:0000313" key="2">
    <source>
        <dbReference type="Proteomes" id="UP000598820"/>
    </source>
</evidence>
<evidence type="ECO:0000313" key="1">
    <source>
        <dbReference type="EMBL" id="MBD2703908.1"/>
    </source>
</evidence>
<dbReference type="EMBL" id="JACWZY010000026">
    <property type="protein sequence ID" value="MBD2703908.1"/>
    <property type="molecule type" value="Genomic_DNA"/>
</dbReference>
<dbReference type="RefSeq" id="WP_190890035.1">
    <property type="nucleotide sequence ID" value="NZ_JACWZY010000026.1"/>
</dbReference>
<name>A0A926Y3Z9_9BACT</name>
<accession>A0A926Y3Z9</accession>
<proteinExistence type="predicted"/>
<sequence>MKTLNTAIIICLFTSLGFGQKIKLVTANHLMPFNTEIADVKFKGKNALKVKAIEGNKLAIVKIPTFNFEDGIIEFDMASNRAIDAHPDNRGFAGMAFHLSEDNDAFDCIYLRATNGRAENQVQRNHTVQYFALPDFHFPTLRAKFPEKYETYVDVIPDEWIHLKIVVERRMAKLYVADQSQPTLIVSELLNKKTSGGIALWVGGGTDAYFTNLTITKHR</sequence>
<keyword evidence="2" id="KW-1185">Reference proteome</keyword>
<protein>
    <recommendedName>
        <fullName evidence="3">DUF1080 domain-containing protein</fullName>
    </recommendedName>
</protein>
<dbReference type="Gene3D" id="2.60.120.560">
    <property type="entry name" value="Exo-inulinase, domain 1"/>
    <property type="match status" value="1"/>
</dbReference>